<dbReference type="Proteomes" id="UP000317624">
    <property type="component" value="Unassembled WGS sequence"/>
</dbReference>
<evidence type="ECO:0000313" key="2">
    <source>
        <dbReference type="Proteomes" id="UP000317624"/>
    </source>
</evidence>
<evidence type="ECO:0000313" key="1">
    <source>
        <dbReference type="EMBL" id="TVT43090.1"/>
    </source>
</evidence>
<comment type="caution">
    <text evidence="1">The sequence shown here is derived from an EMBL/GenBank/DDBJ whole genome shotgun (WGS) entry which is preliminary data.</text>
</comment>
<dbReference type="AlphaFoldDB" id="A0A558C2Q2"/>
<keyword evidence="2" id="KW-1185">Reference proteome</keyword>
<gene>
    <name evidence="1" type="ORF">FNT36_03085</name>
</gene>
<sequence length="77" mass="8434">MEAIAEKTTGTTPTELKARVLAVRPRLPQNIRALVLEKYSEYDTAQGSRKLNNVLAFASSDLRLTEILEGFALSIAA</sequence>
<name>A0A558C2Q2_9BACT</name>
<protein>
    <submittedName>
        <fullName evidence="1">Uncharacterized protein</fullName>
    </submittedName>
</protein>
<reference evidence="1 2" key="1">
    <citation type="submission" date="2019-07" db="EMBL/GenBank/DDBJ databases">
        <title>Hymenobacter sp. straun FUR1 Genome sequencing and assembly.</title>
        <authorList>
            <person name="Chhetri G."/>
        </authorList>
    </citation>
    <scope>NUCLEOTIDE SEQUENCE [LARGE SCALE GENOMIC DNA]</scope>
    <source>
        <strain evidence="1 2">Fur1</strain>
    </source>
</reference>
<organism evidence="1 2">
    <name type="scientific">Hymenobacter setariae</name>
    <dbReference type="NCBI Taxonomy" id="2594794"/>
    <lineage>
        <taxon>Bacteria</taxon>
        <taxon>Pseudomonadati</taxon>
        <taxon>Bacteroidota</taxon>
        <taxon>Cytophagia</taxon>
        <taxon>Cytophagales</taxon>
        <taxon>Hymenobacteraceae</taxon>
        <taxon>Hymenobacter</taxon>
    </lineage>
</organism>
<dbReference type="EMBL" id="VMRJ01000001">
    <property type="protein sequence ID" value="TVT43090.1"/>
    <property type="molecule type" value="Genomic_DNA"/>
</dbReference>
<accession>A0A558C2Q2</accession>
<proteinExistence type="predicted"/>
<dbReference type="RefSeq" id="WP_144844219.1">
    <property type="nucleotide sequence ID" value="NZ_VMRJ01000001.1"/>
</dbReference>